<dbReference type="CDD" id="cd17320">
    <property type="entry name" value="MFS_MdfA_MDR_like"/>
    <property type="match status" value="1"/>
</dbReference>
<gene>
    <name evidence="10" type="ORF">V5J35_003198</name>
</gene>
<evidence type="ECO:0000256" key="8">
    <source>
        <dbReference type="RuleBase" id="RU365088"/>
    </source>
</evidence>
<feature type="domain" description="Major facilitator superfamily (MFS) profile" evidence="9">
    <location>
        <begin position="10"/>
        <end position="395"/>
    </location>
</feature>
<comment type="similarity">
    <text evidence="2 8">Belongs to the major facilitator superfamily. Bcr/CmlA family.</text>
</comment>
<keyword evidence="5 8" id="KW-0812">Transmembrane</keyword>
<feature type="transmembrane region" description="Helical" evidence="8">
    <location>
        <begin position="169"/>
        <end position="188"/>
    </location>
</feature>
<evidence type="ECO:0000256" key="2">
    <source>
        <dbReference type="ARBA" id="ARBA00006236"/>
    </source>
</evidence>
<dbReference type="SUPFAM" id="SSF103473">
    <property type="entry name" value="MFS general substrate transporter"/>
    <property type="match status" value="1"/>
</dbReference>
<protein>
    <recommendedName>
        <fullName evidence="8">Bcr/CflA family efflux transporter</fullName>
    </recommendedName>
</protein>
<evidence type="ECO:0000259" key="9">
    <source>
        <dbReference type="PROSITE" id="PS50850"/>
    </source>
</evidence>
<evidence type="ECO:0000256" key="4">
    <source>
        <dbReference type="ARBA" id="ARBA00022475"/>
    </source>
</evidence>
<dbReference type="EMBL" id="JBEWTB010000002">
    <property type="protein sequence ID" value="MET4758006.1"/>
    <property type="molecule type" value="Genomic_DNA"/>
</dbReference>
<dbReference type="Proteomes" id="UP001549366">
    <property type="component" value="Unassembled WGS sequence"/>
</dbReference>
<feature type="transmembrane region" description="Helical" evidence="8">
    <location>
        <begin position="374"/>
        <end position="393"/>
    </location>
</feature>
<keyword evidence="8" id="KW-0997">Cell inner membrane</keyword>
<keyword evidence="3 8" id="KW-0813">Transport</keyword>
<dbReference type="NCBIfam" id="TIGR00710">
    <property type="entry name" value="efflux_Bcr_CflA"/>
    <property type="match status" value="1"/>
</dbReference>
<keyword evidence="11" id="KW-1185">Reference proteome</keyword>
<dbReference type="PANTHER" id="PTHR23502:SF132">
    <property type="entry name" value="POLYAMINE TRANSPORTER 2-RELATED"/>
    <property type="match status" value="1"/>
</dbReference>
<comment type="subcellular location">
    <subcellularLocation>
        <location evidence="8">Cell inner membrane</location>
        <topology evidence="8">Multi-pass membrane protein</topology>
    </subcellularLocation>
    <subcellularLocation>
        <location evidence="1">Cell membrane</location>
        <topology evidence="1">Multi-pass membrane protein</topology>
    </subcellularLocation>
</comment>
<feature type="transmembrane region" description="Helical" evidence="8">
    <location>
        <begin position="348"/>
        <end position="368"/>
    </location>
</feature>
<evidence type="ECO:0000256" key="5">
    <source>
        <dbReference type="ARBA" id="ARBA00022692"/>
    </source>
</evidence>
<dbReference type="RefSeq" id="WP_354008118.1">
    <property type="nucleotide sequence ID" value="NZ_JBEWTA010000001.1"/>
</dbReference>
<evidence type="ECO:0000256" key="6">
    <source>
        <dbReference type="ARBA" id="ARBA00022989"/>
    </source>
</evidence>
<feature type="transmembrane region" description="Helical" evidence="8">
    <location>
        <begin position="48"/>
        <end position="67"/>
    </location>
</feature>
<feature type="transmembrane region" description="Helical" evidence="8">
    <location>
        <begin position="218"/>
        <end position="241"/>
    </location>
</feature>
<evidence type="ECO:0000313" key="10">
    <source>
        <dbReference type="EMBL" id="MET4758006.1"/>
    </source>
</evidence>
<feature type="transmembrane region" description="Helical" evidence="8">
    <location>
        <begin position="9"/>
        <end position="28"/>
    </location>
</feature>
<reference evidence="10 11" key="1">
    <citation type="submission" date="2024-06" db="EMBL/GenBank/DDBJ databases">
        <title>Genomic Encyclopedia of Type Strains, Phase V (KMG-V): Genome sequencing to study the core and pangenomes of soil and plant-associated prokaryotes.</title>
        <authorList>
            <person name="Whitman W."/>
        </authorList>
    </citation>
    <scope>NUCLEOTIDE SEQUENCE [LARGE SCALE GENOMIC DNA]</scope>
    <source>
        <strain evidence="10 11">NE40</strain>
    </source>
</reference>
<keyword evidence="4" id="KW-1003">Cell membrane</keyword>
<organism evidence="10 11">
    <name type="scientific">Endozoicomonas lisbonensis</name>
    <dbReference type="NCBI Taxonomy" id="3120522"/>
    <lineage>
        <taxon>Bacteria</taxon>
        <taxon>Pseudomonadati</taxon>
        <taxon>Pseudomonadota</taxon>
        <taxon>Gammaproteobacteria</taxon>
        <taxon>Oceanospirillales</taxon>
        <taxon>Endozoicomonadaceae</taxon>
        <taxon>Endozoicomonas</taxon>
    </lineage>
</organism>
<evidence type="ECO:0000256" key="1">
    <source>
        <dbReference type="ARBA" id="ARBA00004651"/>
    </source>
</evidence>
<evidence type="ECO:0000313" key="11">
    <source>
        <dbReference type="Proteomes" id="UP001549366"/>
    </source>
</evidence>
<feature type="transmembrane region" description="Helical" evidence="8">
    <location>
        <begin position="312"/>
        <end position="336"/>
    </location>
</feature>
<dbReference type="InterPro" id="IPR036259">
    <property type="entry name" value="MFS_trans_sf"/>
</dbReference>
<dbReference type="Pfam" id="PF07690">
    <property type="entry name" value="MFS_1"/>
    <property type="match status" value="1"/>
</dbReference>
<feature type="transmembrane region" description="Helical" evidence="8">
    <location>
        <begin position="253"/>
        <end position="272"/>
    </location>
</feature>
<feature type="transmembrane region" description="Helical" evidence="8">
    <location>
        <begin position="138"/>
        <end position="163"/>
    </location>
</feature>
<feature type="transmembrane region" description="Helical" evidence="8">
    <location>
        <begin position="284"/>
        <end position="306"/>
    </location>
</feature>
<proteinExistence type="inferred from homology"/>
<feature type="transmembrane region" description="Helical" evidence="8">
    <location>
        <begin position="79"/>
        <end position="97"/>
    </location>
</feature>
<feature type="transmembrane region" description="Helical" evidence="8">
    <location>
        <begin position="103"/>
        <end position="126"/>
    </location>
</feature>
<dbReference type="PANTHER" id="PTHR23502">
    <property type="entry name" value="MAJOR FACILITATOR SUPERFAMILY"/>
    <property type="match status" value="1"/>
</dbReference>
<comment type="caution">
    <text evidence="10">The sequence shown here is derived from an EMBL/GenBank/DDBJ whole genome shotgun (WGS) entry which is preliminary data.</text>
</comment>
<dbReference type="PROSITE" id="PS50850">
    <property type="entry name" value="MFS"/>
    <property type="match status" value="1"/>
</dbReference>
<sequence length="411" mass="44104">MYKASLEPLSIRLAVMLAALVAIGPFAIDTYLPALPAMAKGFNASAASLQLTVSFYFIGAAVGQIIGGPVSDSKGRKPVALLGLSIFLMASLLISMAETVNQLLLFRFIQALGGGATVVISAAAVRDRYGDKREAAKMLSLVSMMMLMAPLVAPGFGALVLAFSGWRTIFVALAFYSALLLLMVAFYFPETLGVKASSPTSARSVFQAYGKVLRHTKAMGFIFCISFALGGLFTFLTSSPFAYMEYFGISPNIYPLLFGANVLLYMMLNRFNMKLLNRYEPVQLIPFGVALQVVASLCLVLYVAFYPPQFEVVYLLTLMNICSISLIAANATSCALKYFPDQAGTANAVIGTMNFGLAGLTGVITSLFHDGSLMPMVVTMLVGSSLSLLAFVAGRQVAEPDVSFEQVRHRL</sequence>
<dbReference type="InterPro" id="IPR020846">
    <property type="entry name" value="MFS_dom"/>
</dbReference>
<dbReference type="InterPro" id="IPR004812">
    <property type="entry name" value="Efflux_drug-R_Bcr/CmlA"/>
</dbReference>
<accession>A0ABV2SJR7</accession>
<name>A0ABV2SJR7_9GAMM</name>
<keyword evidence="7 8" id="KW-0472">Membrane</keyword>
<dbReference type="Gene3D" id="1.20.1720.10">
    <property type="entry name" value="Multidrug resistance protein D"/>
    <property type="match status" value="1"/>
</dbReference>
<evidence type="ECO:0000256" key="3">
    <source>
        <dbReference type="ARBA" id="ARBA00022448"/>
    </source>
</evidence>
<keyword evidence="6 8" id="KW-1133">Transmembrane helix</keyword>
<evidence type="ECO:0000256" key="7">
    <source>
        <dbReference type="ARBA" id="ARBA00023136"/>
    </source>
</evidence>
<dbReference type="InterPro" id="IPR011701">
    <property type="entry name" value="MFS"/>
</dbReference>